<feature type="transmembrane region" description="Helical" evidence="6">
    <location>
        <begin position="355"/>
        <end position="378"/>
    </location>
</feature>
<evidence type="ECO:0000256" key="5">
    <source>
        <dbReference type="ARBA" id="ARBA00023136"/>
    </source>
</evidence>
<dbReference type="AlphaFoldDB" id="A0A9W3CEV6"/>
<dbReference type="InterPro" id="IPR036259">
    <property type="entry name" value="MFS_trans_sf"/>
</dbReference>
<keyword evidence="5 6" id="KW-0472">Membrane</keyword>
<keyword evidence="3 6" id="KW-0812">Transmembrane</keyword>
<dbReference type="Proteomes" id="UP000504610">
    <property type="component" value="Chromosome 9"/>
</dbReference>
<dbReference type="GeneID" id="130499716"/>
<comment type="similarity">
    <text evidence="2">Belongs to the major facilitator superfamily. Proton-dependent oligopeptide transporter (POT/PTR) (TC 2.A.17) family.</text>
</comment>
<dbReference type="GO" id="GO:0022857">
    <property type="term" value="F:transmembrane transporter activity"/>
    <property type="evidence" value="ECO:0007669"/>
    <property type="project" value="InterPro"/>
</dbReference>
<dbReference type="GO" id="GO:0016020">
    <property type="term" value="C:membrane"/>
    <property type="evidence" value="ECO:0007669"/>
    <property type="project" value="UniProtKB-SubCell"/>
</dbReference>
<dbReference type="GO" id="GO:0006857">
    <property type="term" value="P:oligopeptide transport"/>
    <property type="evidence" value="ECO:0007669"/>
    <property type="project" value="InterPro"/>
</dbReference>
<reference evidence="8" key="2">
    <citation type="submission" date="2025-08" db="UniProtKB">
        <authorList>
            <consortium name="RefSeq"/>
        </authorList>
    </citation>
    <scope>IDENTIFICATION</scope>
    <source>
        <tissue evidence="8">Leaf</tissue>
    </source>
</reference>
<organism evidence="7 8">
    <name type="scientific">Raphanus sativus</name>
    <name type="common">Radish</name>
    <name type="synonym">Raphanus raphanistrum var. sativus</name>
    <dbReference type="NCBI Taxonomy" id="3726"/>
    <lineage>
        <taxon>Eukaryota</taxon>
        <taxon>Viridiplantae</taxon>
        <taxon>Streptophyta</taxon>
        <taxon>Embryophyta</taxon>
        <taxon>Tracheophyta</taxon>
        <taxon>Spermatophyta</taxon>
        <taxon>Magnoliopsida</taxon>
        <taxon>eudicotyledons</taxon>
        <taxon>Gunneridae</taxon>
        <taxon>Pentapetalae</taxon>
        <taxon>rosids</taxon>
        <taxon>malvids</taxon>
        <taxon>Brassicales</taxon>
        <taxon>Brassicaceae</taxon>
        <taxon>Brassiceae</taxon>
        <taxon>Raphanus</taxon>
    </lineage>
</organism>
<feature type="transmembrane region" description="Helical" evidence="6">
    <location>
        <begin position="179"/>
        <end position="198"/>
    </location>
</feature>
<dbReference type="OrthoDB" id="8904098at2759"/>
<dbReference type="KEGG" id="rsz:130499716"/>
<feature type="transmembrane region" description="Helical" evidence="6">
    <location>
        <begin position="468"/>
        <end position="489"/>
    </location>
</feature>
<evidence type="ECO:0000256" key="1">
    <source>
        <dbReference type="ARBA" id="ARBA00004141"/>
    </source>
</evidence>
<feature type="transmembrane region" description="Helical" evidence="6">
    <location>
        <begin position="65"/>
        <end position="85"/>
    </location>
</feature>
<accession>A0A9W3CEV6</accession>
<dbReference type="Pfam" id="PF00854">
    <property type="entry name" value="PTR2"/>
    <property type="match status" value="1"/>
</dbReference>
<protein>
    <submittedName>
        <fullName evidence="8">Protein NRT1/ PTR FAMILY 2.3-like</fullName>
    </submittedName>
</protein>
<feature type="transmembrane region" description="Helical" evidence="6">
    <location>
        <begin position="29"/>
        <end position="53"/>
    </location>
</feature>
<dbReference type="InterPro" id="IPR018456">
    <property type="entry name" value="PTR2_symporter_CS"/>
</dbReference>
<evidence type="ECO:0000256" key="6">
    <source>
        <dbReference type="SAM" id="Phobius"/>
    </source>
</evidence>
<evidence type="ECO:0000256" key="2">
    <source>
        <dbReference type="ARBA" id="ARBA00005982"/>
    </source>
</evidence>
<feature type="transmembrane region" description="Helical" evidence="6">
    <location>
        <begin position="509"/>
        <end position="530"/>
    </location>
</feature>
<gene>
    <name evidence="8" type="primary">LOC130499716</name>
</gene>
<evidence type="ECO:0000313" key="7">
    <source>
        <dbReference type="Proteomes" id="UP000504610"/>
    </source>
</evidence>
<proteinExistence type="inferred from homology"/>
<dbReference type="PANTHER" id="PTHR11654">
    <property type="entry name" value="OLIGOPEPTIDE TRANSPORTER-RELATED"/>
    <property type="match status" value="1"/>
</dbReference>
<evidence type="ECO:0000313" key="8">
    <source>
        <dbReference type="RefSeq" id="XP_056850042.1"/>
    </source>
</evidence>
<feature type="transmembrane region" description="Helical" evidence="6">
    <location>
        <begin position="320"/>
        <end position="343"/>
    </location>
</feature>
<name>A0A9W3CEV6_RAPSA</name>
<feature type="transmembrane region" description="Helical" evidence="6">
    <location>
        <begin position="428"/>
        <end position="448"/>
    </location>
</feature>
<keyword evidence="7" id="KW-1185">Reference proteome</keyword>
<comment type="subcellular location">
    <subcellularLocation>
        <location evidence="1">Membrane</location>
        <topology evidence="1">Multi-pass membrane protein</topology>
    </subcellularLocation>
</comment>
<keyword evidence="4 6" id="KW-1133">Transmembrane helix</keyword>
<feature type="transmembrane region" description="Helical" evidence="6">
    <location>
        <begin position="91"/>
        <end position="115"/>
    </location>
</feature>
<evidence type="ECO:0000256" key="4">
    <source>
        <dbReference type="ARBA" id="ARBA00022989"/>
    </source>
</evidence>
<dbReference type="InterPro" id="IPR000109">
    <property type="entry name" value="POT_fam"/>
</dbReference>
<dbReference type="RefSeq" id="XP_056850042.1">
    <property type="nucleotide sequence ID" value="XM_056994062.1"/>
</dbReference>
<dbReference type="CDD" id="cd17416">
    <property type="entry name" value="MFS_NPF1_2"/>
    <property type="match status" value="1"/>
</dbReference>
<feature type="transmembrane region" description="Helical" evidence="6">
    <location>
        <begin position="210"/>
        <end position="229"/>
    </location>
</feature>
<reference evidence="7" key="1">
    <citation type="journal article" date="2019" name="Database">
        <title>The radish genome database (RadishGD): an integrated information resource for radish genomics.</title>
        <authorList>
            <person name="Yu H.J."/>
            <person name="Baek S."/>
            <person name="Lee Y.J."/>
            <person name="Cho A."/>
            <person name="Mun J.H."/>
        </authorList>
    </citation>
    <scope>NUCLEOTIDE SEQUENCE [LARGE SCALE GENOMIC DNA]</scope>
    <source>
        <strain evidence="7">cv. WK10039</strain>
    </source>
</reference>
<dbReference type="PROSITE" id="PS01022">
    <property type="entry name" value="PTR2_1"/>
    <property type="match status" value="1"/>
</dbReference>
<sequence>MAGPVSGDTEAQRAGDLSRKPGGWITFPFMMATLLGMSITSFGWVLNLIVFLIEEFNIKNIAAAQISNIVNGCLSMLPVVAAILADSFFGNILVISASTFISLTGIFLLTLIAYLDLLKPRPCATGSALCQSPSELQLGILYTALVLVTTGAGGTRFTLASAGANQYDKPKDQGSFFNWYFLTLYAGAITGATAIVYTQDNASWKLGFSLCAAANFVSFVVFVCGKRLYKHDKPMGSPFKSLISVVVAATVKRKAAISSKEEDYHQGLAKTSPEMPSKSYRFLNRAALKTEEDGSVNNIWRVCSVQEVEDFKAILRLLPLWLAIIFVSTPMVMQTSLMVLQALVTDRGLGPHFKVPAGSLQVIVMTSASTFIIMNNWLFYPMYQKLTHKRLTPLQKVGIGQVLTILSMAISAVVEAKRLRTVENGHPMSVLWLFPPLVIVGIGEAFQFPGNIELFYGEFPESVRNTATSLTSLVIGISFYLSTALIGLLQRTTKWLPNDINSGRVDNVYWVLVVAGVLNFGYFLVCSWFYTYRNLEGHDEQDPKDVST</sequence>
<dbReference type="SUPFAM" id="SSF103473">
    <property type="entry name" value="MFS general substrate transporter"/>
    <property type="match status" value="1"/>
</dbReference>
<evidence type="ECO:0000256" key="3">
    <source>
        <dbReference type="ARBA" id="ARBA00022692"/>
    </source>
</evidence>
<dbReference type="Gene3D" id="1.20.1250.20">
    <property type="entry name" value="MFS general substrate transporter like domains"/>
    <property type="match status" value="1"/>
</dbReference>